<dbReference type="PANTHER" id="PTHR31062">
    <property type="entry name" value="XYLOGLUCAN ENDOTRANSGLUCOSYLASE/HYDROLASE PROTEIN 8-RELATED"/>
    <property type="match status" value="1"/>
</dbReference>
<dbReference type="Gene3D" id="2.60.120.200">
    <property type="match status" value="1"/>
</dbReference>
<feature type="chain" id="PRO_5029934421" description="Xyloglucan endotransglucosylase/hydrolase" evidence="6">
    <location>
        <begin position="22"/>
        <end position="282"/>
    </location>
</feature>
<dbReference type="OrthoDB" id="4781at2759"/>
<comment type="subcellular location">
    <subcellularLocation>
        <location evidence="6">Secreted</location>
        <location evidence="6">Cell wall</location>
    </subcellularLocation>
    <subcellularLocation>
        <location evidence="6">Secreted</location>
        <location evidence="6">Extracellular space</location>
        <location evidence="6">Apoplast</location>
    </subcellularLocation>
</comment>
<dbReference type="InterPro" id="IPR016455">
    <property type="entry name" value="XTH"/>
</dbReference>
<evidence type="ECO:0000256" key="6">
    <source>
        <dbReference type="RuleBase" id="RU361120"/>
    </source>
</evidence>
<evidence type="ECO:0000256" key="4">
    <source>
        <dbReference type="ARBA" id="ARBA00023295"/>
    </source>
</evidence>
<dbReference type="GO" id="GO:0016762">
    <property type="term" value="F:xyloglucan:xyloglucosyl transferase activity"/>
    <property type="evidence" value="ECO:0007669"/>
    <property type="project" value="UniProtKB-EC"/>
</dbReference>
<dbReference type="EMBL" id="LR746269">
    <property type="protein sequence ID" value="CAA7397834.1"/>
    <property type="molecule type" value="Genomic_DNA"/>
</dbReference>
<keyword evidence="4 6" id="KW-0326">Glycosidase</keyword>
<dbReference type="InterPro" id="IPR013320">
    <property type="entry name" value="ConA-like_dom_sf"/>
</dbReference>
<dbReference type="CDD" id="cd02176">
    <property type="entry name" value="GH16_XET"/>
    <property type="match status" value="1"/>
</dbReference>
<evidence type="ECO:0000259" key="7">
    <source>
        <dbReference type="PROSITE" id="PS51762"/>
    </source>
</evidence>
<keyword evidence="9" id="KW-1185">Reference proteome</keyword>
<reference evidence="8" key="1">
    <citation type="submission" date="2020-02" db="EMBL/GenBank/DDBJ databases">
        <authorList>
            <person name="Scholz U."/>
            <person name="Mascher M."/>
            <person name="Fiebig A."/>
        </authorList>
    </citation>
    <scope>NUCLEOTIDE SEQUENCE</scope>
</reference>
<keyword evidence="1 6" id="KW-0808">Transferase</keyword>
<keyword evidence="3" id="KW-1015">Disulfide bond</keyword>
<feature type="domain" description="GH16" evidence="7">
    <location>
        <begin position="19"/>
        <end position="217"/>
    </location>
</feature>
<comment type="function">
    <text evidence="6">Catalyzes xyloglucan endohydrolysis (XEH) and/or endotransglycosylation (XET). Cleaves and religates xyloglucan polymers, an essential constituent of the primary cell wall, and thereby participates in cell wall construction of growing tissues.</text>
</comment>
<evidence type="ECO:0000256" key="1">
    <source>
        <dbReference type="ARBA" id="ARBA00022679"/>
    </source>
</evidence>
<dbReference type="GO" id="GO:0004553">
    <property type="term" value="F:hydrolase activity, hydrolyzing O-glycosyl compounds"/>
    <property type="evidence" value="ECO:0007669"/>
    <property type="project" value="InterPro"/>
</dbReference>
<evidence type="ECO:0000313" key="8">
    <source>
        <dbReference type="EMBL" id="CAA7397834.1"/>
    </source>
</evidence>
<dbReference type="Pfam" id="PF06955">
    <property type="entry name" value="XET_C"/>
    <property type="match status" value="1"/>
</dbReference>
<evidence type="ECO:0000256" key="5">
    <source>
        <dbReference type="PIRSR" id="PIRSR005604-1"/>
    </source>
</evidence>
<comment type="PTM">
    <text evidence="6">Contains at least one intrachain disulfide bond essential for its enzymatic activity.</text>
</comment>
<keyword evidence="6" id="KW-0961">Cell wall biogenesis/degradation</keyword>
<dbReference type="FunFam" id="2.60.120.200:FF:000025">
    <property type="entry name" value="Xyloglucan endotransglucosylase/hydrolase"/>
    <property type="match status" value="1"/>
</dbReference>
<evidence type="ECO:0000313" key="9">
    <source>
        <dbReference type="Proteomes" id="UP000663760"/>
    </source>
</evidence>
<keyword evidence="6" id="KW-0732">Signal</keyword>
<proteinExistence type="inferred from homology"/>
<dbReference type="GO" id="GO:0042546">
    <property type="term" value="P:cell wall biogenesis"/>
    <property type="evidence" value="ECO:0007669"/>
    <property type="project" value="InterPro"/>
</dbReference>
<evidence type="ECO:0000256" key="3">
    <source>
        <dbReference type="ARBA" id="ARBA00023157"/>
    </source>
</evidence>
<dbReference type="Proteomes" id="UP000663760">
    <property type="component" value="Chromosome 6"/>
</dbReference>
<accession>A0A7I8KL27</accession>
<dbReference type="AlphaFoldDB" id="A0A7I8KL27"/>
<keyword evidence="6" id="KW-0134">Cell wall</keyword>
<feature type="signal peptide" evidence="6">
    <location>
        <begin position="1"/>
        <end position="21"/>
    </location>
</feature>
<keyword evidence="6" id="KW-0052">Apoplast</keyword>
<dbReference type="GO" id="GO:0071555">
    <property type="term" value="P:cell wall organization"/>
    <property type="evidence" value="ECO:0007669"/>
    <property type="project" value="UniProtKB-KW"/>
</dbReference>
<dbReference type="SUPFAM" id="SSF49899">
    <property type="entry name" value="Concanavalin A-like lectins/glucanases"/>
    <property type="match status" value="1"/>
</dbReference>
<dbReference type="GO" id="GO:0048046">
    <property type="term" value="C:apoplast"/>
    <property type="evidence" value="ECO:0007669"/>
    <property type="project" value="UniProtKB-SubCell"/>
</dbReference>
<dbReference type="Pfam" id="PF00722">
    <property type="entry name" value="Glyco_hydro_16"/>
    <property type="match status" value="1"/>
</dbReference>
<organism evidence="8 9">
    <name type="scientific">Spirodela intermedia</name>
    <name type="common">Intermediate duckweed</name>
    <dbReference type="NCBI Taxonomy" id="51605"/>
    <lineage>
        <taxon>Eukaryota</taxon>
        <taxon>Viridiplantae</taxon>
        <taxon>Streptophyta</taxon>
        <taxon>Embryophyta</taxon>
        <taxon>Tracheophyta</taxon>
        <taxon>Spermatophyta</taxon>
        <taxon>Magnoliopsida</taxon>
        <taxon>Liliopsida</taxon>
        <taxon>Araceae</taxon>
        <taxon>Lemnoideae</taxon>
        <taxon>Spirodela</taxon>
    </lineage>
</organism>
<dbReference type="InterPro" id="IPR000757">
    <property type="entry name" value="Beta-glucanase-like"/>
</dbReference>
<evidence type="ECO:0000256" key="2">
    <source>
        <dbReference type="ARBA" id="ARBA00022801"/>
    </source>
</evidence>
<protein>
    <recommendedName>
        <fullName evidence="6">Xyloglucan endotransglucosylase/hydrolase</fullName>
        <ecNumber evidence="6">2.4.1.207</ecNumber>
    </recommendedName>
</protein>
<dbReference type="PIRSF" id="PIRSF005604">
    <property type="entry name" value="XET"/>
    <property type="match status" value="1"/>
</dbReference>
<dbReference type="InterPro" id="IPR044791">
    <property type="entry name" value="Beta-glucanase/XTH"/>
</dbReference>
<feature type="active site" description="Proton donor" evidence="5">
    <location>
        <position position="108"/>
    </location>
</feature>
<dbReference type="EC" id="2.4.1.207" evidence="6"/>
<feature type="active site" description="Nucleophile" evidence="5">
    <location>
        <position position="104"/>
    </location>
</feature>
<name>A0A7I8KL27_SPIIN</name>
<keyword evidence="2 6" id="KW-0378">Hydrolase</keyword>
<sequence>MANQVWVGLSLVTTLTIGSSATTDTSEPAFSENYAVVWGGDHVSFLNGGREVQLLMDKSSGSRFDSKVAYTSGFFRMRMKLPGKDSAGVVTAFYLSSDGNGHDELDFEFLGNRDGKPYTVQTNVFIGGKGNREQRIRLWFDPTADFHDYKILWNPSQIVFFVDEVPIRVFKNKEKEGVKYPSKAMKIIGSIWNGEDWATDGGKEKIDWSRGPFRTSFRSFAVDGCAAGGGCSARRAFWNSRCFSDLSAAQRLRYAAVTVKYLTYDYCSDRSRHPRPPPECPQ</sequence>
<keyword evidence="6" id="KW-0964">Secreted</keyword>
<comment type="similarity">
    <text evidence="6">Belongs to the glycosyl hydrolase 16 family.</text>
</comment>
<dbReference type="PROSITE" id="PS51762">
    <property type="entry name" value="GH16_2"/>
    <property type="match status" value="1"/>
</dbReference>
<gene>
    <name evidence="8" type="ORF">SI8410_06008499</name>
</gene>
<dbReference type="GO" id="GO:0010411">
    <property type="term" value="P:xyloglucan metabolic process"/>
    <property type="evidence" value="ECO:0007669"/>
    <property type="project" value="InterPro"/>
</dbReference>
<dbReference type="InterPro" id="IPR010713">
    <property type="entry name" value="XET_C"/>
</dbReference>